<reference evidence="2 3" key="1">
    <citation type="submission" date="2020-01" db="EMBL/GenBank/DDBJ databases">
        <title>The genomic epidemiology of tigecycline resistance gene tet(X) variants in a swine farm in China.</title>
        <authorList>
            <person name="Peng K."/>
            <person name="Li R."/>
        </authorList>
    </citation>
    <scope>NUCLEOTIDE SEQUENCE [LARGE SCALE GENOMIC DNA]</scope>
    <source>
        <strain evidence="2 3">ZF1</strain>
    </source>
</reference>
<dbReference type="Proteomes" id="UP000612266">
    <property type="component" value="Unassembled WGS sequence"/>
</dbReference>
<organism evidence="1 4">
    <name type="scientific">Proteus terrae subsp. cibarius</name>
    <dbReference type="NCBI Taxonomy" id="626774"/>
    <lineage>
        <taxon>Bacteria</taxon>
        <taxon>Pseudomonadati</taxon>
        <taxon>Pseudomonadota</taxon>
        <taxon>Gammaproteobacteria</taxon>
        <taxon>Enterobacterales</taxon>
        <taxon>Morganellaceae</taxon>
        <taxon>Proteus</taxon>
    </lineage>
</organism>
<accession>A0A6I6FKT4</accession>
<dbReference type="RefSeq" id="WP_075672327.1">
    <property type="nucleotide sequence ID" value="NZ_CP045008.1"/>
</dbReference>
<evidence type="ECO:0000313" key="3">
    <source>
        <dbReference type="Proteomes" id="UP000501338"/>
    </source>
</evidence>
<evidence type="ECO:0000313" key="2">
    <source>
        <dbReference type="EMBL" id="QIF90764.1"/>
    </source>
</evidence>
<dbReference type="Proteomes" id="UP000501338">
    <property type="component" value="Chromosome"/>
</dbReference>
<keyword evidence="3" id="KW-1185">Reference proteome</keyword>
<name>A0A6I6FKT4_9GAMM</name>
<proteinExistence type="predicted"/>
<evidence type="ECO:0000313" key="4">
    <source>
        <dbReference type="Proteomes" id="UP000612266"/>
    </source>
</evidence>
<reference evidence="1" key="2">
    <citation type="submission" date="2020-11" db="EMBL/GenBank/DDBJ databases">
        <title>Enhanced detection system for hospital associated transmission using whole genome sequencing surveillance.</title>
        <authorList>
            <person name="Harrison L.H."/>
            <person name="Van Tyne D."/>
            <person name="Marsh J.W."/>
            <person name="Griffith M.P."/>
            <person name="Snyder D.J."/>
            <person name="Cooper V.S."/>
            <person name="Mustapha M."/>
        </authorList>
    </citation>
    <scope>NUCLEOTIDE SEQUENCE</scope>
    <source>
        <strain evidence="1">PR00070</strain>
    </source>
</reference>
<gene>
    <name evidence="2" type="ORF">GTH23_12310</name>
    <name evidence="1" type="ORF">I4901_04565</name>
</gene>
<dbReference type="Pfam" id="PF19940">
    <property type="entry name" value="DUF6402"/>
    <property type="match status" value="1"/>
</dbReference>
<sequence length="70" mass="8051">MDHWFSTTPAFEMGDELRAAIGAGNLELCIRGYYDLSEIRKAIIIDNISFYIKDAYNFSGNFEPLGIWRL</sequence>
<evidence type="ECO:0000313" key="1">
    <source>
        <dbReference type="EMBL" id="MBG2913637.1"/>
    </source>
</evidence>
<dbReference type="AlphaFoldDB" id="A0A6I6FKT4"/>
<dbReference type="EMBL" id="JADSJR010000004">
    <property type="protein sequence ID" value="MBG2913637.1"/>
    <property type="molecule type" value="Genomic_DNA"/>
</dbReference>
<dbReference type="EMBL" id="CP047340">
    <property type="protein sequence ID" value="QIF90764.1"/>
    <property type="molecule type" value="Genomic_DNA"/>
</dbReference>
<protein>
    <submittedName>
        <fullName evidence="1">Uncharacterized protein</fullName>
    </submittedName>
</protein>
<dbReference type="InterPro" id="IPR045646">
    <property type="entry name" value="DUF6402"/>
</dbReference>
<dbReference type="GeneID" id="57331997"/>